<accession>A0A9N9NXY3</accession>
<reference evidence="1" key="1">
    <citation type="submission" date="2021-06" db="EMBL/GenBank/DDBJ databases">
        <authorList>
            <person name="Kallberg Y."/>
            <person name="Tangrot J."/>
            <person name="Rosling A."/>
        </authorList>
    </citation>
    <scope>NUCLEOTIDE SEQUENCE</scope>
    <source>
        <strain evidence="1">MA453B</strain>
    </source>
</reference>
<evidence type="ECO:0000313" key="2">
    <source>
        <dbReference type="Proteomes" id="UP000789405"/>
    </source>
</evidence>
<proteinExistence type="predicted"/>
<comment type="caution">
    <text evidence="1">The sequence shown here is derived from an EMBL/GenBank/DDBJ whole genome shotgun (WGS) entry which is preliminary data.</text>
</comment>
<sequence>SDALEYAFKLNNEVLGLILPVTILTEYYWVEHVKNTIAFLMDADNNKRCEFHAEINEGEMEKDYEYKILEYEINPFSGLPYKQYKSRILQITQRINRDLVPSTNISADDITHKQKQLFSV</sequence>
<evidence type="ECO:0000313" key="1">
    <source>
        <dbReference type="EMBL" id="CAG8770609.1"/>
    </source>
</evidence>
<dbReference type="AlphaFoldDB" id="A0A9N9NXY3"/>
<dbReference type="Proteomes" id="UP000789405">
    <property type="component" value="Unassembled WGS sequence"/>
</dbReference>
<organism evidence="1 2">
    <name type="scientific">Dentiscutata erythropus</name>
    <dbReference type="NCBI Taxonomy" id="1348616"/>
    <lineage>
        <taxon>Eukaryota</taxon>
        <taxon>Fungi</taxon>
        <taxon>Fungi incertae sedis</taxon>
        <taxon>Mucoromycota</taxon>
        <taxon>Glomeromycotina</taxon>
        <taxon>Glomeromycetes</taxon>
        <taxon>Diversisporales</taxon>
        <taxon>Gigasporaceae</taxon>
        <taxon>Dentiscutata</taxon>
    </lineage>
</organism>
<feature type="non-terminal residue" evidence="1">
    <location>
        <position position="120"/>
    </location>
</feature>
<protein>
    <submittedName>
        <fullName evidence="1">1009_t:CDS:1</fullName>
    </submittedName>
</protein>
<name>A0A9N9NXY3_9GLOM</name>
<keyword evidence="2" id="KW-1185">Reference proteome</keyword>
<dbReference type="EMBL" id="CAJVPY010019207">
    <property type="protein sequence ID" value="CAG8770609.1"/>
    <property type="molecule type" value="Genomic_DNA"/>
</dbReference>
<gene>
    <name evidence="1" type="ORF">DERYTH_LOCUS18652</name>
</gene>